<dbReference type="Pfam" id="PF12566">
    <property type="entry name" value="DUF3748"/>
    <property type="match status" value="1"/>
</dbReference>
<evidence type="ECO:0000313" key="1">
    <source>
        <dbReference type="EMBL" id="MFD2549683.1"/>
    </source>
</evidence>
<dbReference type="InterPro" id="IPR022223">
    <property type="entry name" value="DUF3748"/>
</dbReference>
<comment type="caution">
    <text evidence="1">The sequence shown here is derived from an EMBL/GenBank/DDBJ whole genome shotgun (WGS) entry which is preliminary data.</text>
</comment>
<dbReference type="EMBL" id="JBHULR010000020">
    <property type="protein sequence ID" value="MFD2549683.1"/>
    <property type="molecule type" value="Genomic_DNA"/>
</dbReference>
<dbReference type="Proteomes" id="UP001597545">
    <property type="component" value="Unassembled WGS sequence"/>
</dbReference>
<dbReference type="InterPro" id="IPR011659">
    <property type="entry name" value="WD40"/>
</dbReference>
<sequence>MDTQKQPTRSIVTLTHTPHGHTLHHNRIFSKDGQWLVFDGRNEETKIGETSLIGMVHVRTGEERVLYTTDNPSLFGPGVGAASFSPTQDRVVFIHGLVDADETSPYAIGRRTGVAVDIEQPQQPIYLDARDVSIPYTAGTLRGGTHGHCWSGDGRLLSFTYNDEQVEPDLRVVGVLVPSEADMSVDEVKGNQRGTMYAAIVSDVVADPRPGSDQIQKAFDECWVGEHGYIQADGSCVPYAVAFQGNTVDKDGASVTEIFIVDIDVEQIKADVGAVGRKGERPSVPHGIRQRRLTHSGGFSTLRYWLRSSRDGQYIFALMKDVQLYNQIVRCDVLSGEVVFVTQLTSSISSPFNVDQEGVLFVFVVDNKIVVFDYLNDNYIYLTDEMHGLVGAPSFSPDGTTVVFNQFVRSDNGHSYIQIKQVSC</sequence>
<protein>
    <submittedName>
        <fullName evidence="1">DUF3748 domain-containing protein</fullName>
    </submittedName>
</protein>
<dbReference type="Pfam" id="PF07676">
    <property type="entry name" value="PD40"/>
    <property type="match status" value="1"/>
</dbReference>
<keyword evidence="2" id="KW-1185">Reference proteome</keyword>
<dbReference type="RefSeq" id="WP_380906003.1">
    <property type="nucleotide sequence ID" value="NZ_JBHUEG010000019.1"/>
</dbReference>
<proteinExistence type="predicted"/>
<reference evidence="2" key="1">
    <citation type="journal article" date="2019" name="Int. J. Syst. Evol. Microbiol.">
        <title>The Global Catalogue of Microorganisms (GCM) 10K type strain sequencing project: providing services to taxonomists for standard genome sequencing and annotation.</title>
        <authorList>
            <consortium name="The Broad Institute Genomics Platform"/>
            <consortium name="The Broad Institute Genome Sequencing Center for Infectious Disease"/>
            <person name="Wu L."/>
            <person name="Ma J."/>
        </authorList>
    </citation>
    <scope>NUCLEOTIDE SEQUENCE [LARGE SCALE GENOMIC DNA]</scope>
    <source>
        <strain evidence="2">KCTC 42662</strain>
    </source>
</reference>
<evidence type="ECO:0000313" key="2">
    <source>
        <dbReference type="Proteomes" id="UP001597545"/>
    </source>
</evidence>
<gene>
    <name evidence="1" type="ORF">ACFSR5_18710</name>
</gene>
<dbReference type="SUPFAM" id="SSF82171">
    <property type="entry name" value="DPP6 N-terminal domain-like"/>
    <property type="match status" value="1"/>
</dbReference>
<organism evidence="1 2">
    <name type="scientific">Sphingobacterium suaedae</name>
    <dbReference type="NCBI Taxonomy" id="1686402"/>
    <lineage>
        <taxon>Bacteria</taxon>
        <taxon>Pseudomonadati</taxon>
        <taxon>Bacteroidota</taxon>
        <taxon>Sphingobacteriia</taxon>
        <taxon>Sphingobacteriales</taxon>
        <taxon>Sphingobacteriaceae</taxon>
        <taxon>Sphingobacterium</taxon>
    </lineage>
</organism>
<accession>A0ABW5KME6</accession>
<name>A0ABW5KME6_9SPHI</name>